<dbReference type="Proteomes" id="UP000288405">
    <property type="component" value="Unassembled WGS sequence"/>
</dbReference>
<organism evidence="3 4">
    <name type="scientific">Aliidiomarina sanyensis</name>
    <dbReference type="NCBI Taxonomy" id="1249555"/>
    <lineage>
        <taxon>Bacteria</taxon>
        <taxon>Pseudomonadati</taxon>
        <taxon>Pseudomonadota</taxon>
        <taxon>Gammaproteobacteria</taxon>
        <taxon>Alteromonadales</taxon>
        <taxon>Idiomarinaceae</taxon>
        <taxon>Aliidiomarina</taxon>
    </lineage>
</organism>
<reference evidence="3 4" key="1">
    <citation type="journal article" date="2011" name="Front. Microbiol.">
        <title>Genomic signatures of strain selection and enhancement in Bacillus atrophaeus var. globigii, a historical biowarfare simulant.</title>
        <authorList>
            <person name="Gibbons H.S."/>
            <person name="Broomall S.M."/>
            <person name="McNew L.A."/>
            <person name="Daligault H."/>
            <person name="Chapman C."/>
            <person name="Bruce D."/>
            <person name="Karavis M."/>
            <person name="Krepps M."/>
            <person name="McGregor P.A."/>
            <person name="Hong C."/>
            <person name="Park K.H."/>
            <person name="Akmal A."/>
            <person name="Feldman A."/>
            <person name="Lin J.S."/>
            <person name="Chang W.E."/>
            <person name="Higgs B.W."/>
            <person name="Demirev P."/>
            <person name="Lindquist J."/>
            <person name="Liem A."/>
            <person name="Fochler E."/>
            <person name="Read T.D."/>
            <person name="Tapia R."/>
            <person name="Johnson S."/>
            <person name="Bishop-Lilly K.A."/>
            <person name="Detter C."/>
            <person name="Han C."/>
            <person name="Sozhamannan S."/>
            <person name="Rosenzweig C.N."/>
            <person name="Skowronski E.W."/>
        </authorList>
    </citation>
    <scope>NUCLEOTIDE SEQUENCE [LARGE SCALE GENOMIC DNA]</scope>
    <source>
        <strain evidence="3 4">GYP-17</strain>
    </source>
</reference>
<feature type="domain" description="Alginate export" evidence="2">
    <location>
        <begin position="42"/>
        <end position="176"/>
    </location>
</feature>
<dbReference type="Pfam" id="PF13372">
    <property type="entry name" value="Alginate_exp"/>
    <property type="match status" value="1"/>
</dbReference>
<dbReference type="AlphaFoldDB" id="A0A432WRG9"/>
<evidence type="ECO:0000313" key="3">
    <source>
        <dbReference type="EMBL" id="RUO36383.1"/>
    </source>
</evidence>
<evidence type="ECO:0000313" key="4">
    <source>
        <dbReference type="Proteomes" id="UP000288405"/>
    </source>
</evidence>
<dbReference type="InterPro" id="IPR023614">
    <property type="entry name" value="Porin_dom_sf"/>
</dbReference>
<gene>
    <name evidence="3" type="ORF">CWE11_00765</name>
</gene>
<evidence type="ECO:0000256" key="1">
    <source>
        <dbReference type="SAM" id="SignalP"/>
    </source>
</evidence>
<feature type="signal peptide" evidence="1">
    <location>
        <begin position="1"/>
        <end position="31"/>
    </location>
</feature>
<accession>A0A432WRG9</accession>
<feature type="chain" id="PRO_5019176510" description="Alginate export domain-containing protein" evidence="1">
    <location>
        <begin position="32"/>
        <end position="405"/>
    </location>
</feature>
<evidence type="ECO:0000259" key="2">
    <source>
        <dbReference type="Pfam" id="PF13372"/>
    </source>
</evidence>
<keyword evidence="4" id="KW-1185">Reference proteome</keyword>
<dbReference type="InterPro" id="IPR025388">
    <property type="entry name" value="Alginate_export_dom"/>
</dbReference>
<dbReference type="RefSeq" id="WP_126775696.1">
    <property type="nucleotide sequence ID" value="NZ_PIPM01000001.1"/>
</dbReference>
<dbReference type="OrthoDB" id="9767539at2"/>
<name>A0A432WRG9_9GAMM</name>
<dbReference type="EMBL" id="PIPM01000001">
    <property type="protein sequence ID" value="RUO36383.1"/>
    <property type="molecule type" value="Genomic_DNA"/>
</dbReference>
<comment type="caution">
    <text evidence="3">The sequence shown here is derived from an EMBL/GenBank/DDBJ whole genome shotgun (WGS) entry which is preliminary data.</text>
</comment>
<protein>
    <recommendedName>
        <fullName evidence="2">Alginate export domain-containing protein</fullName>
    </recommendedName>
</protein>
<proteinExistence type="predicted"/>
<dbReference type="Gene3D" id="2.40.160.10">
    <property type="entry name" value="Porin"/>
    <property type="match status" value="1"/>
</dbReference>
<sequence>MYRTAGLNFCCSLSWPLATVVLFMGVPHAFAAEEAHLSPNQVKVDLRYRLEHVDQDNLLENAVASTLRTRVLAEKSAFSNVRLWIEVDHVETLGGMGYNDTVNGMESHSVVADPRGTDINQAAVAYRTEIGELTAGRFRMNHLNQRFLGGVGWRQNEQTFDGLRFSRSTSSDFYVDVARIHRVNRIFGPKGPNAYERGALYAGLVTFPLQKNHHVGAFVYDFDFTDWNIRDSQTLGMNYHGSLNPFSVPIKLSVTFARQTDAHDQPLSFSHHYHRVSAEAELKRKVHLELGQERLAGDGLSAFQTPLATLHAFQGFTDLFLVTPHDGLRDTFSRLRFEAYAVNWGIGYHRFVSDRASRAYGDEWNLTLSYQLPQNVNVLFKYADYRAKTFAVDTRKTWLMLSYAF</sequence>
<keyword evidence="1" id="KW-0732">Signal</keyword>